<evidence type="ECO:0000256" key="5">
    <source>
        <dbReference type="ARBA" id="ARBA00022525"/>
    </source>
</evidence>
<comment type="subcellular location">
    <subcellularLocation>
        <location evidence="1">Secreted</location>
    </subcellularLocation>
</comment>
<keyword evidence="6 10" id="KW-0732">Signal</keyword>
<evidence type="ECO:0000256" key="1">
    <source>
        <dbReference type="ARBA" id="ARBA00004613"/>
    </source>
</evidence>
<evidence type="ECO:0000256" key="6">
    <source>
        <dbReference type="ARBA" id="ARBA00022729"/>
    </source>
</evidence>
<keyword evidence="13" id="KW-1185">Reference proteome</keyword>
<dbReference type="PANTHER" id="PTHR10612:SF34">
    <property type="entry name" value="APOLIPOPROTEIN D"/>
    <property type="match status" value="1"/>
</dbReference>
<evidence type="ECO:0000313" key="13">
    <source>
        <dbReference type="Proteomes" id="UP001107558"/>
    </source>
</evidence>
<evidence type="ECO:0000256" key="8">
    <source>
        <dbReference type="ARBA" id="ARBA00023157"/>
    </source>
</evidence>
<evidence type="ECO:0000256" key="7">
    <source>
        <dbReference type="ARBA" id="ARBA00023121"/>
    </source>
</evidence>
<dbReference type="EMBL" id="JADBJN010000002">
    <property type="protein sequence ID" value="KAG5675507.1"/>
    <property type="molecule type" value="Genomic_DNA"/>
</dbReference>
<dbReference type="CDD" id="cd19437">
    <property type="entry name" value="lipocalin_apoD-like"/>
    <property type="match status" value="1"/>
</dbReference>
<dbReference type="GO" id="GO:0031409">
    <property type="term" value="F:pigment binding"/>
    <property type="evidence" value="ECO:0007669"/>
    <property type="project" value="InterPro"/>
</dbReference>
<feature type="domain" description="Lipocalin/cytosolic fatty-acid binding" evidence="11">
    <location>
        <begin position="39"/>
        <end position="173"/>
    </location>
</feature>
<protein>
    <recommendedName>
        <fullName evidence="3">Apolipoprotein D</fullName>
    </recommendedName>
</protein>
<keyword evidence="5" id="KW-0964">Secreted</keyword>
<evidence type="ECO:0000256" key="10">
    <source>
        <dbReference type="PIRNR" id="PIRNR036893"/>
    </source>
</evidence>
<comment type="similarity">
    <text evidence="2 10">Belongs to the calycin superfamily. Lipocalin family.</text>
</comment>
<dbReference type="Proteomes" id="UP001107558">
    <property type="component" value="Chromosome 2"/>
</dbReference>
<gene>
    <name evidence="12" type="ORF">PVAND_005403</name>
</gene>
<evidence type="ECO:0000256" key="4">
    <source>
        <dbReference type="ARBA" id="ARBA00022448"/>
    </source>
</evidence>
<feature type="chain" id="PRO_5039967326" description="Apolipoprotein D" evidence="10">
    <location>
        <begin position="22"/>
        <end position="202"/>
    </location>
</feature>
<evidence type="ECO:0000259" key="11">
    <source>
        <dbReference type="Pfam" id="PF08212"/>
    </source>
</evidence>
<evidence type="ECO:0000256" key="9">
    <source>
        <dbReference type="ARBA" id="ARBA00023180"/>
    </source>
</evidence>
<proteinExistence type="inferred from homology"/>
<keyword evidence="9" id="KW-0325">Glycoprotein</keyword>
<dbReference type="InterPro" id="IPR000566">
    <property type="entry name" value="Lipocln_cytosolic_FA-bd_dom"/>
</dbReference>
<dbReference type="GO" id="GO:0005737">
    <property type="term" value="C:cytoplasm"/>
    <property type="evidence" value="ECO:0007669"/>
    <property type="project" value="TreeGrafter"/>
</dbReference>
<dbReference type="Gene3D" id="2.40.128.20">
    <property type="match status" value="1"/>
</dbReference>
<dbReference type="GO" id="GO:0005576">
    <property type="term" value="C:extracellular region"/>
    <property type="evidence" value="ECO:0007669"/>
    <property type="project" value="UniProtKB-SubCell"/>
</dbReference>
<dbReference type="GO" id="GO:0006629">
    <property type="term" value="P:lipid metabolic process"/>
    <property type="evidence" value="ECO:0007669"/>
    <property type="project" value="TreeGrafter"/>
</dbReference>
<dbReference type="PANTHER" id="PTHR10612">
    <property type="entry name" value="APOLIPOPROTEIN D"/>
    <property type="match status" value="1"/>
</dbReference>
<evidence type="ECO:0000256" key="3">
    <source>
        <dbReference type="ARBA" id="ARBA00019890"/>
    </source>
</evidence>
<feature type="signal peptide" evidence="10">
    <location>
        <begin position="1"/>
        <end position="21"/>
    </location>
</feature>
<organism evidence="12 13">
    <name type="scientific">Polypedilum vanderplanki</name>
    <name type="common">Sleeping chironomid midge</name>
    <dbReference type="NCBI Taxonomy" id="319348"/>
    <lineage>
        <taxon>Eukaryota</taxon>
        <taxon>Metazoa</taxon>
        <taxon>Ecdysozoa</taxon>
        <taxon>Arthropoda</taxon>
        <taxon>Hexapoda</taxon>
        <taxon>Insecta</taxon>
        <taxon>Pterygota</taxon>
        <taxon>Neoptera</taxon>
        <taxon>Endopterygota</taxon>
        <taxon>Diptera</taxon>
        <taxon>Nematocera</taxon>
        <taxon>Chironomoidea</taxon>
        <taxon>Chironomidae</taxon>
        <taxon>Chironominae</taxon>
        <taxon>Polypedilum</taxon>
        <taxon>Polypedilum</taxon>
    </lineage>
</organism>
<keyword evidence="7" id="KW-0446">Lipid-binding</keyword>
<dbReference type="InterPro" id="IPR022271">
    <property type="entry name" value="Lipocalin_ApoD"/>
</dbReference>
<dbReference type="PROSITE" id="PS00213">
    <property type="entry name" value="LIPOCALIN"/>
    <property type="match status" value="1"/>
</dbReference>
<accession>A0A9J6C112</accession>
<sequence length="202" mass="23482">MEKNRFFCLLLFFFFVHSTNAQVPGFGRCPHVNVMQNFDAKRYLGLWYEIQKYPFIFSIGGRCITATYDWNSDRTISVFNKQIRGNGEENSITGTARLVHPGIASLKVSFNQSPFSHEADYNVLYTDYNDFAVVYSCTSFLGLINAKSVWILSRSRFPSQYIIDKAYEVLRDNDISTLFLSQTDQKDCPEEIHYNVIENFRH</sequence>
<dbReference type="AlphaFoldDB" id="A0A9J6C112"/>
<dbReference type="OrthoDB" id="565904at2759"/>
<dbReference type="Pfam" id="PF08212">
    <property type="entry name" value="Lipocalin_2"/>
    <property type="match status" value="1"/>
</dbReference>
<dbReference type="InterPro" id="IPR022272">
    <property type="entry name" value="Lipocalin_CS"/>
</dbReference>
<name>A0A9J6C112_POLVA</name>
<dbReference type="InterPro" id="IPR003057">
    <property type="entry name" value="Invtbrt_color"/>
</dbReference>
<dbReference type="GO" id="GO:0000302">
    <property type="term" value="P:response to reactive oxygen species"/>
    <property type="evidence" value="ECO:0007669"/>
    <property type="project" value="TreeGrafter"/>
</dbReference>
<reference evidence="12" key="1">
    <citation type="submission" date="2021-03" db="EMBL/GenBank/DDBJ databases">
        <title>Chromosome level genome of the anhydrobiotic midge Polypedilum vanderplanki.</title>
        <authorList>
            <person name="Yoshida Y."/>
            <person name="Kikawada T."/>
            <person name="Gusev O."/>
        </authorList>
    </citation>
    <scope>NUCLEOTIDE SEQUENCE</scope>
    <source>
        <strain evidence="12">NIAS01</strain>
        <tissue evidence="12">Whole body or cell culture</tissue>
    </source>
</reference>
<dbReference type="FunFam" id="2.40.128.20:FF:000003">
    <property type="entry name" value="Apolipoprotein D"/>
    <property type="match status" value="1"/>
</dbReference>
<evidence type="ECO:0000256" key="2">
    <source>
        <dbReference type="ARBA" id="ARBA00006889"/>
    </source>
</evidence>
<comment type="caution">
    <text evidence="12">The sequence shown here is derived from an EMBL/GenBank/DDBJ whole genome shotgun (WGS) entry which is preliminary data.</text>
</comment>
<keyword evidence="4" id="KW-0813">Transport</keyword>
<dbReference type="PRINTS" id="PR01273">
    <property type="entry name" value="INVTBRTCOLOR"/>
</dbReference>
<dbReference type="PIRSF" id="PIRSF036893">
    <property type="entry name" value="Lipocalin_ApoD"/>
    <property type="match status" value="1"/>
</dbReference>
<dbReference type="InterPro" id="IPR012674">
    <property type="entry name" value="Calycin"/>
</dbReference>
<evidence type="ECO:0000313" key="12">
    <source>
        <dbReference type="EMBL" id="KAG5675507.1"/>
    </source>
</evidence>
<dbReference type="SUPFAM" id="SSF50814">
    <property type="entry name" value="Lipocalins"/>
    <property type="match status" value="1"/>
</dbReference>
<keyword evidence="8" id="KW-1015">Disulfide bond</keyword>
<dbReference type="GO" id="GO:0008289">
    <property type="term" value="F:lipid binding"/>
    <property type="evidence" value="ECO:0007669"/>
    <property type="project" value="UniProtKB-KW"/>
</dbReference>